<dbReference type="InterPro" id="IPR013106">
    <property type="entry name" value="Ig_V-set"/>
</dbReference>
<evidence type="ECO:0000313" key="4">
    <source>
        <dbReference type="Proteomes" id="UP001497623"/>
    </source>
</evidence>
<dbReference type="SMART" id="SM00408">
    <property type="entry name" value="IGc2"/>
    <property type="match status" value="2"/>
</dbReference>
<accession>A0AAV2QU14</accession>
<feature type="domain" description="Ig-like" evidence="2">
    <location>
        <begin position="213"/>
        <end position="277"/>
    </location>
</feature>
<dbReference type="InterPro" id="IPR013783">
    <property type="entry name" value="Ig-like_fold"/>
</dbReference>
<proteinExistence type="predicted"/>
<dbReference type="Proteomes" id="UP001497623">
    <property type="component" value="Unassembled WGS sequence"/>
</dbReference>
<dbReference type="CDD" id="cd00099">
    <property type="entry name" value="IgV"/>
    <property type="match status" value="1"/>
</dbReference>
<feature type="signal peptide" evidence="1">
    <location>
        <begin position="1"/>
        <end position="34"/>
    </location>
</feature>
<sequence length="326" mass="35891">MTSREHLTMYVLGNGIRLQHILLMLIFSVSFCNTVNTDHVNRGIANDYASQTHSQEYLPIDQSGSYGDWALDVGYLPALRSVTQSPSEASEKGNEAEMIAPPRTDITTRTGQTAMLTCIVKNLGTRQVSWIRGRDLHVLSSGQVTFASDSRVSVSQATNTTWSLTIRYSQPRDAGFYACQINTQPPQTTYYNLTVIEARAEIQGKETLYIQAGSTITLECVIREELIIPGLVLWYRDESLVERGSDRVQVKTEPGAITTSRLTVRDAGLRDSGNYSCWPSQGTPDNVMVHVIQGDPPAAMQHGNTASSITCVVLFPAVVLLQLLCT</sequence>
<dbReference type="PANTHER" id="PTHR23279:SF41">
    <property type="entry name" value="DEFECTIVE PROBOSCIS EXTENSION RESPONSE 4-RELATED"/>
    <property type="match status" value="1"/>
</dbReference>
<evidence type="ECO:0000259" key="2">
    <source>
        <dbReference type="PROSITE" id="PS50835"/>
    </source>
</evidence>
<dbReference type="InterPro" id="IPR007110">
    <property type="entry name" value="Ig-like_dom"/>
</dbReference>
<dbReference type="InterPro" id="IPR036179">
    <property type="entry name" value="Ig-like_dom_sf"/>
</dbReference>
<dbReference type="Pfam" id="PF07679">
    <property type="entry name" value="I-set"/>
    <property type="match status" value="1"/>
</dbReference>
<dbReference type="AlphaFoldDB" id="A0AAV2QU14"/>
<keyword evidence="4" id="KW-1185">Reference proteome</keyword>
<dbReference type="InterPro" id="IPR003599">
    <property type="entry name" value="Ig_sub"/>
</dbReference>
<dbReference type="PROSITE" id="PS50835">
    <property type="entry name" value="IG_LIKE"/>
    <property type="match status" value="2"/>
</dbReference>
<dbReference type="GO" id="GO:0032589">
    <property type="term" value="C:neuron projection membrane"/>
    <property type="evidence" value="ECO:0007669"/>
    <property type="project" value="TreeGrafter"/>
</dbReference>
<dbReference type="PANTHER" id="PTHR23279">
    <property type="entry name" value="DEFECTIVE PROBOSCIS EXTENSION RESPONSE DPR -RELATED"/>
    <property type="match status" value="1"/>
</dbReference>
<dbReference type="SUPFAM" id="SSF48726">
    <property type="entry name" value="Immunoglobulin"/>
    <property type="match status" value="2"/>
</dbReference>
<organism evidence="3 4">
    <name type="scientific">Meganyctiphanes norvegica</name>
    <name type="common">Northern krill</name>
    <name type="synonym">Thysanopoda norvegica</name>
    <dbReference type="NCBI Taxonomy" id="48144"/>
    <lineage>
        <taxon>Eukaryota</taxon>
        <taxon>Metazoa</taxon>
        <taxon>Ecdysozoa</taxon>
        <taxon>Arthropoda</taxon>
        <taxon>Crustacea</taxon>
        <taxon>Multicrustacea</taxon>
        <taxon>Malacostraca</taxon>
        <taxon>Eumalacostraca</taxon>
        <taxon>Eucarida</taxon>
        <taxon>Euphausiacea</taxon>
        <taxon>Euphausiidae</taxon>
        <taxon>Meganyctiphanes</taxon>
    </lineage>
</organism>
<protein>
    <recommendedName>
        <fullName evidence="2">Ig-like domain-containing protein</fullName>
    </recommendedName>
</protein>
<reference evidence="3 4" key="1">
    <citation type="submission" date="2024-05" db="EMBL/GenBank/DDBJ databases">
        <authorList>
            <person name="Wallberg A."/>
        </authorList>
    </citation>
    <scope>NUCLEOTIDE SEQUENCE [LARGE SCALE GENOMIC DNA]</scope>
</reference>
<dbReference type="EMBL" id="CAXKWB010009652">
    <property type="protein sequence ID" value="CAL4095512.1"/>
    <property type="molecule type" value="Genomic_DNA"/>
</dbReference>
<dbReference type="Gene3D" id="2.60.40.10">
    <property type="entry name" value="Immunoglobulins"/>
    <property type="match status" value="2"/>
</dbReference>
<name>A0AAV2QU14_MEGNR</name>
<dbReference type="GO" id="GO:0050808">
    <property type="term" value="P:synapse organization"/>
    <property type="evidence" value="ECO:0007669"/>
    <property type="project" value="TreeGrafter"/>
</dbReference>
<gene>
    <name evidence="3" type="ORF">MNOR_LOCUS15430</name>
</gene>
<dbReference type="Pfam" id="PF07686">
    <property type="entry name" value="V-set"/>
    <property type="match status" value="1"/>
</dbReference>
<dbReference type="InterPro" id="IPR013098">
    <property type="entry name" value="Ig_I-set"/>
</dbReference>
<feature type="chain" id="PRO_5043606953" description="Ig-like domain-containing protein" evidence="1">
    <location>
        <begin position="35"/>
        <end position="326"/>
    </location>
</feature>
<evidence type="ECO:0000256" key="1">
    <source>
        <dbReference type="SAM" id="SignalP"/>
    </source>
</evidence>
<dbReference type="SMART" id="SM00409">
    <property type="entry name" value="IG"/>
    <property type="match status" value="2"/>
</dbReference>
<dbReference type="InterPro" id="IPR003598">
    <property type="entry name" value="Ig_sub2"/>
</dbReference>
<feature type="domain" description="Ig-like" evidence="2">
    <location>
        <begin position="101"/>
        <end position="194"/>
    </location>
</feature>
<evidence type="ECO:0000313" key="3">
    <source>
        <dbReference type="EMBL" id="CAL4095512.1"/>
    </source>
</evidence>
<dbReference type="InterPro" id="IPR037448">
    <property type="entry name" value="Zig-8"/>
</dbReference>
<keyword evidence="1" id="KW-0732">Signal</keyword>
<dbReference type="SMART" id="SM00406">
    <property type="entry name" value="IGv"/>
    <property type="match status" value="1"/>
</dbReference>
<comment type="caution">
    <text evidence="3">The sequence shown here is derived from an EMBL/GenBank/DDBJ whole genome shotgun (WGS) entry which is preliminary data.</text>
</comment>